<proteinExistence type="predicted"/>
<sequence length="64" mass="6996">MLEVTLGFSWSPTTSSSLPHKSIDVEVFELPTLDVIASAAAGIFQIPGRLEEIQSFYNLESHMG</sequence>
<keyword evidence="2" id="KW-1185">Reference proteome</keyword>
<organism evidence="1 2">
    <name type="scientific">Pteropus alecto</name>
    <name type="common">Black flying fox</name>
    <dbReference type="NCBI Taxonomy" id="9402"/>
    <lineage>
        <taxon>Eukaryota</taxon>
        <taxon>Metazoa</taxon>
        <taxon>Chordata</taxon>
        <taxon>Craniata</taxon>
        <taxon>Vertebrata</taxon>
        <taxon>Euteleostomi</taxon>
        <taxon>Mammalia</taxon>
        <taxon>Eutheria</taxon>
        <taxon>Laurasiatheria</taxon>
        <taxon>Chiroptera</taxon>
        <taxon>Yinpterochiroptera</taxon>
        <taxon>Pteropodoidea</taxon>
        <taxon>Pteropodidae</taxon>
        <taxon>Pteropodinae</taxon>
        <taxon>Pteropus</taxon>
    </lineage>
</organism>
<dbReference type="EMBL" id="KB031032">
    <property type="protein sequence ID" value="ELK06308.1"/>
    <property type="molecule type" value="Genomic_DNA"/>
</dbReference>
<dbReference type="InParanoid" id="L5K760"/>
<accession>L5K760</accession>
<dbReference type="AlphaFoldDB" id="L5K760"/>
<evidence type="ECO:0000313" key="2">
    <source>
        <dbReference type="Proteomes" id="UP000010552"/>
    </source>
</evidence>
<reference evidence="2" key="1">
    <citation type="journal article" date="2013" name="Science">
        <title>Comparative analysis of bat genomes provides insight into the evolution of flight and immunity.</title>
        <authorList>
            <person name="Zhang G."/>
            <person name="Cowled C."/>
            <person name="Shi Z."/>
            <person name="Huang Z."/>
            <person name="Bishop-Lilly K.A."/>
            <person name="Fang X."/>
            <person name="Wynne J.W."/>
            <person name="Xiong Z."/>
            <person name="Baker M.L."/>
            <person name="Zhao W."/>
            <person name="Tachedjian M."/>
            <person name="Zhu Y."/>
            <person name="Zhou P."/>
            <person name="Jiang X."/>
            <person name="Ng J."/>
            <person name="Yang L."/>
            <person name="Wu L."/>
            <person name="Xiao J."/>
            <person name="Feng Y."/>
            <person name="Chen Y."/>
            <person name="Sun X."/>
            <person name="Zhang Y."/>
            <person name="Marsh G.A."/>
            <person name="Crameri G."/>
            <person name="Broder C.C."/>
            <person name="Frey K.G."/>
            <person name="Wang L.F."/>
            <person name="Wang J."/>
        </authorList>
    </citation>
    <scope>NUCLEOTIDE SEQUENCE [LARGE SCALE GENOMIC DNA]</scope>
</reference>
<protein>
    <submittedName>
        <fullName evidence="1">Uncharacterized protein</fullName>
    </submittedName>
</protein>
<evidence type="ECO:0000313" key="1">
    <source>
        <dbReference type="EMBL" id="ELK06308.1"/>
    </source>
</evidence>
<gene>
    <name evidence="1" type="ORF">PAL_GLEAN10023924</name>
</gene>
<name>L5K760_PTEAL</name>
<dbReference type="Proteomes" id="UP000010552">
    <property type="component" value="Unassembled WGS sequence"/>
</dbReference>